<dbReference type="Proteomes" id="UP001066276">
    <property type="component" value="Chromosome 4_2"/>
</dbReference>
<gene>
    <name evidence="2" type="ORF">NDU88_001901</name>
</gene>
<evidence type="ECO:0000313" key="2">
    <source>
        <dbReference type="EMBL" id="KAJ1161415.1"/>
    </source>
</evidence>
<proteinExistence type="predicted"/>
<accession>A0AAV7SB56</accession>
<feature type="region of interest" description="Disordered" evidence="1">
    <location>
        <begin position="95"/>
        <end position="151"/>
    </location>
</feature>
<organism evidence="2 3">
    <name type="scientific">Pleurodeles waltl</name>
    <name type="common">Iberian ribbed newt</name>
    <dbReference type="NCBI Taxonomy" id="8319"/>
    <lineage>
        <taxon>Eukaryota</taxon>
        <taxon>Metazoa</taxon>
        <taxon>Chordata</taxon>
        <taxon>Craniata</taxon>
        <taxon>Vertebrata</taxon>
        <taxon>Euteleostomi</taxon>
        <taxon>Amphibia</taxon>
        <taxon>Batrachia</taxon>
        <taxon>Caudata</taxon>
        <taxon>Salamandroidea</taxon>
        <taxon>Salamandridae</taxon>
        <taxon>Pleurodelinae</taxon>
        <taxon>Pleurodeles</taxon>
    </lineage>
</organism>
<evidence type="ECO:0000313" key="3">
    <source>
        <dbReference type="Proteomes" id="UP001066276"/>
    </source>
</evidence>
<dbReference type="EMBL" id="JANPWB010000008">
    <property type="protein sequence ID" value="KAJ1161415.1"/>
    <property type="molecule type" value="Genomic_DNA"/>
</dbReference>
<feature type="region of interest" description="Disordered" evidence="1">
    <location>
        <begin position="1"/>
        <end position="53"/>
    </location>
</feature>
<dbReference type="AlphaFoldDB" id="A0AAV7SB56"/>
<sequence length="151" mass="15676">MGLNPLGGRIPPSVTANQGPFKCRQGPASPQEGPAGPARAHHRSPRGPRGPHICSVLFVTSPGNSYRRKGAPWGRPGSGIWPQPLVPLLLARPRCPAARPCRPNSRGRGSAPPQVTAEGPFTARQASGPPGIRSDRLQGNAGSKVPSNGGR</sequence>
<name>A0AAV7SB56_PLEWA</name>
<protein>
    <submittedName>
        <fullName evidence="2">Uncharacterized protein</fullName>
    </submittedName>
</protein>
<comment type="caution">
    <text evidence="2">The sequence shown here is derived from an EMBL/GenBank/DDBJ whole genome shotgun (WGS) entry which is preliminary data.</text>
</comment>
<evidence type="ECO:0000256" key="1">
    <source>
        <dbReference type="SAM" id="MobiDB-lite"/>
    </source>
</evidence>
<keyword evidence="3" id="KW-1185">Reference proteome</keyword>
<reference evidence="2" key="1">
    <citation type="journal article" date="2022" name="bioRxiv">
        <title>Sequencing and chromosome-scale assembly of the giantPleurodeles waltlgenome.</title>
        <authorList>
            <person name="Brown T."/>
            <person name="Elewa A."/>
            <person name="Iarovenko S."/>
            <person name="Subramanian E."/>
            <person name="Araus A.J."/>
            <person name="Petzold A."/>
            <person name="Susuki M."/>
            <person name="Suzuki K.-i.T."/>
            <person name="Hayashi T."/>
            <person name="Toyoda A."/>
            <person name="Oliveira C."/>
            <person name="Osipova E."/>
            <person name="Leigh N.D."/>
            <person name="Simon A."/>
            <person name="Yun M.H."/>
        </authorList>
    </citation>
    <scope>NUCLEOTIDE SEQUENCE</scope>
    <source>
        <strain evidence="2">20211129_DDA</strain>
        <tissue evidence="2">Liver</tissue>
    </source>
</reference>